<dbReference type="SMART" id="SM00355">
    <property type="entry name" value="ZnF_C2H2"/>
    <property type="match status" value="4"/>
</dbReference>
<evidence type="ECO:0000256" key="7">
    <source>
        <dbReference type="ARBA" id="ARBA00023242"/>
    </source>
</evidence>
<name>A0A182VQS2_9DIPT</name>
<dbReference type="SUPFAM" id="SSF57667">
    <property type="entry name" value="beta-beta-alpha zinc fingers"/>
    <property type="match status" value="2"/>
</dbReference>
<reference evidence="13" key="1">
    <citation type="submission" date="2013-03" db="EMBL/GenBank/DDBJ databases">
        <title>The Genome Sequence of Anopheles minimus MINIMUS1.</title>
        <authorList>
            <consortium name="The Broad Institute Genomics Platform"/>
            <person name="Neafsey D.E."/>
            <person name="Walton C."/>
            <person name="Walker B."/>
            <person name="Young S.K."/>
            <person name="Zeng Q."/>
            <person name="Gargeya S."/>
            <person name="Fitzgerald M."/>
            <person name="Haas B."/>
            <person name="Abouelleil A."/>
            <person name="Allen A.W."/>
            <person name="Alvarado L."/>
            <person name="Arachchi H.M."/>
            <person name="Berlin A.M."/>
            <person name="Chapman S.B."/>
            <person name="Gainer-Dewar J."/>
            <person name="Goldberg J."/>
            <person name="Griggs A."/>
            <person name="Gujja S."/>
            <person name="Hansen M."/>
            <person name="Howarth C."/>
            <person name="Imamovic A."/>
            <person name="Ireland A."/>
            <person name="Larimer J."/>
            <person name="McCowan C."/>
            <person name="Murphy C."/>
            <person name="Pearson M."/>
            <person name="Poon T.W."/>
            <person name="Priest M."/>
            <person name="Roberts A."/>
            <person name="Saif S."/>
            <person name="Shea T."/>
            <person name="Sisk P."/>
            <person name="Sykes S."/>
            <person name="Wortman J."/>
            <person name="Nusbaum C."/>
            <person name="Birren B."/>
        </authorList>
    </citation>
    <scope>NUCLEOTIDE SEQUENCE [LARGE SCALE GENOMIC DNA]</scope>
    <source>
        <strain evidence="13">MINIMUS1</strain>
    </source>
</reference>
<dbReference type="GO" id="GO:0003677">
    <property type="term" value="F:DNA binding"/>
    <property type="evidence" value="ECO:0007669"/>
    <property type="project" value="UniProtKB-KW"/>
</dbReference>
<feature type="domain" description="C2H2-type" evidence="10">
    <location>
        <begin position="359"/>
        <end position="386"/>
    </location>
</feature>
<feature type="binding site" evidence="9">
    <location>
        <position position="58"/>
    </location>
    <ligand>
        <name>Zn(2+)</name>
        <dbReference type="ChEBI" id="CHEBI:29105"/>
    </ligand>
</feature>
<dbReference type="EnsemblMetazoa" id="AMIN000403-RA">
    <property type="protein sequence ID" value="AMIN000403-PA"/>
    <property type="gene ID" value="AMIN000403"/>
</dbReference>
<feature type="domain" description="C2H2-type" evidence="10">
    <location>
        <begin position="331"/>
        <end position="358"/>
    </location>
</feature>
<feature type="binding site" evidence="9">
    <location>
        <position position="14"/>
    </location>
    <ligand>
        <name>Zn(2+)</name>
        <dbReference type="ChEBI" id="CHEBI:29105"/>
    </ligand>
</feature>
<protein>
    <recommendedName>
        <fullName evidence="14">Protein krueppel</fullName>
    </recommendedName>
</protein>
<evidence type="ECO:0000259" key="10">
    <source>
        <dbReference type="PROSITE" id="PS50157"/>
    </source>
</evidence>
<keyword evidence="6" id="KW-0238">DNA-binding</keyword>
<evidence type="ECO:0000256" key="2">
    <source>
        <dbReference type="ARBA" id="ARBA00022723"/>
    </source>
</evidence>
<dbReference type="Gene3D" id="3.30.160.60">
    <property type="entry name" value="Classic Zinc Finger"/>
    <property type="match status" value="3"/>
</dbReference>
<evidence type="ECO:0000256" key="1">
    <source>
        <dbReference type="ARBA" id="ARBA00004123"/>
    </source>
</evidence>
<evidence type="ECO:0000313" key="13">
    <source>
        <dbReference type="Proteomes" id="UP000075920"/>
    </source>
</evidence>
<sequence>MDEEVLLSIGCRCCLTEEKDMIYVFDTLDEFSTTICDLIARNGAIVISEDDVFSKYICGNCLNDVAIAERFVLRCQKTNDLLTNLISNDAQRDSVMAEMLIETDAYTDLDSENISYELVPSEPQSPLFDTATSVGASPTTDIFQQLDGRVEKEKDIEITTSKTTELLFYLQQPHEGRMNEQCIDETEQVHLLYNSDTLNEIDFLYKEEPNNQNDDLCDELYKDQEDGNKFEAVQTINELNDVYIEDGADADAMSLKNDFKYSCEQCGASFVTTKHYARHLLSHSIFACEECLKRFDRQTLTSHQTHCIQSEDQGEQNTPELSDQRQQKKLFICTYCDKRWISQSSLTAHLRTHTGERPFGCRHCSKRFKTLAALDLHERRHSGTKPYACP</sequence>
<feature type="binding site" evidence="9">
    <location>
        <position position="61"/>
    </location>
    <ligand>
        <name>Zn(2+)</name>
        <dbReference type="ChEBI" id="CHEBI:29105"/>
    </ligand>
</feature>
<evidence type="ECO:0000256" key="5">
    <source>
        <dbReference type="ARBA" id="ARBA00022833"/>
    </source>
</evidence>
<keyword evidence="5 9" id="KW-0862">Zinc</keyword>
<organism evidence="12 13">
    <name type="scientific">Anopheles minimus</name>
    <dbReference type="NCBI Taxonomy" id="112268"/>
    <lineage>
        <taxon>Eukaryota</taxon>
        <taxon>Metazoa</taxon>
        <taxon>Ecdysozoa</taxon>
        <taxon>Arthropoda</taxon>
        <taxon>Hexapoda</taxon>
        <taxon>Insecta</taxon>
        <taxon>Pterygota</taxon>
        <taxon>Neoptera</taxon>
        <taxon>Endopterygota</taxon>
        <taxon>Diptera</taxon>
        <taxon>Nematocera</taxon>
        <taxon>Culicoidea</taxon>
        <taxon>Culicidae</taxon>
        <taxon>Anophelinae</taxon>
        <taxon>Anopheles</taxon>
    </lineage>
</organism>
<keyword evidence="4 8" id="KW-0863">Zinc-finger</keyword>
<keyword evidence="7" id="KW-0539">Nucleus</keyword>
<dbReference type="AlphaFoldDB" id="A0A182VQS2"/>
<dbReference type="FunFam" id="3.30.160.60:FF:000145">
    <property type="entry name" value="Zinc finger protein 574"/>
    <property type="match status" value="1"/>
</dbReference>
<feature type="binding site" evidence="9">
    <location>
        <position position="11"/>
    </location>
    <ligand>
        <name>Zn(2+)</name>
        <dbReference type="ChEBI" id="CHEBI:29105"/>
    </ligand>
</feature>
<dbReference type="InterPro" id="IPR036236">
    <property type="entry name" value="Znf_C2H2_sf"/>
</dbReference>
<dbReference type="PANTHER" id="PTHR16515:SF57">
    <property type="entry name" value="ZINC FINGER PROTEIN 154-LIKE"/>
    <property type="match status" value="1"/>
</dbReference>
<comment type="subcellular location">
    <subcellularLocation>
        <location evidence="1">Nucleus</location>
    </subcellularLocation>
</comment>
<dbReference type="InterPro" id="IPR012934">
    <property type="entry name" value="Znf_AD"/>
</dbReference>
<dbReference type="SUPFAM" id="SSF57716">
    <property type="entry name" value="Glucocorticoid receptor-like (DNA-binding domain)"/>
    <property type="match status" value="1"/>
</dbReference>
<dbReference type="PROSITE" id="PS51915">
    <property type="entry name" value="ZAD"/>
    <property type="match status" value="1"/>
</dbReference>
<keyword evidence="3" id="KW-0677">Repeat</keyword>
<reference evidence="12" key="2">
    <citation type="submission" date="2020-05" db="UniProtKB">
        <authorList>
            <consortium name="EnsemblMetazoa"/>
        </authorList>
    </citation>
    <scope>IDENTIFICATION</scope>
    <source>
        <strain evidence="12">MINIMUS1</strain>
    </source>
</reference>
<keyword evidence="13" id="KW-1185">Reference proteome</keyword>
<dbReference type="GO" id="GO:0005634">
    <property type="term" value="C:nucleus"/>
    <property type="evidence" value="ECO:0007669"/>
    <property type="project" value="UniProtKB-SubCell"/>
</dbReference>
<dbReference type="Pfam" id="PF00096">
    <property type="entry name" value="zf-C2H2"/>
    <property type="match status" value="2"/>
</dbReference>
<accession>A0A182VQS2</accession>
<evidence type="ECO:0000256" key="4">
    <source>
        <dbReference type="ARBA" id="ARBA00022771"/>
    </source>
</evidence>
<dbReference type="VEuPathDB" id="VectorBase:AMIN000403"/>
<dbReference type="PROSITE" id="PS00028">
    <property type="entry name" value="ZINC_FINGER_C2H2_1"/>
    <property type="match status" value="3"/>
</dbReference>
<dbReference type="STRING" id="112268.A0A182VQS2"/>
<feature type="domain" description="C2H2-type" evidence="10">
    <location>
        <begin position="261"/>
        <end position="284"/>
    </location>
</feature>
<evidence type="ECO:0000256" key="8">
    <source>
        <dbReference type="PROSITE-ProRule" id="PRU00042"/>
    </source>
</evidence>
<dbReference type="Pfam" id="PF07776">
    <property type="entry name" value="zf-AD"/>
    <property type="match status" value="1"/>
</dbReference>
<feature type="domain" description="ZAD" evidence="11">
    <location>
        <begin position="9"/>
        <end position="85"/>
    </location>
</feature>
<evidence type="ECO:0000259" key="11">
    <source>
        <dbReference type="PROSITE" id="PS51915"/>
    </source>
</evidence>
<dbReference type="FunFam" id="3.30.160.60:FF:001465">
    <property type="entry name" value="Zinc finger protein 560"/>
    <property type="match status" value="1"/>
</dbReference>
<dbReference type="GO" id="GO:0000122">
    <property type="term" value="P:negative regulation of transcription by RNA polymerase II"/>
    <property type="evidence" value="ECO:0007669"/>
    <property type="project" value="UniProtKB-ARBA"/>
</dbReference>
<evidence type="ECO:0000256" key="9">
    <source>
        <dbReference type="PROSITE-ProRule" id="PRU01263"/>
    </source>
</evidence>
<evidence type="ECO:0000256" key="6">
    <source>
        <dbReference type="ARBA" id="ARBA00023125"/>
    </source>
</evidence>
<evidence type="ECO:0000313" key="12">
    <source>
        <dbReference type="EnsemblMetazoa" id="AMIN000403-PA"/>
    </source>
</evidence>
<dbReference type="InterPro" id="IPR050331">
    <property type="entry name" value="Zinc_finger"/>
</dbReference>
<dbReference type="PROSITE" id="PS50157">
    <property type="entry name" value="ZINC_FINGER_C2H2_2"/>
    <property type="match status" value="3"/>
</dbReference>
<dbReference type="Proteomes" id="UP000075920">
    <property type="component" value="Unassembled WGS sequence"/>
</dbReference>
<dbReference type="PANTHER" id="PTHR16515">
    <property type="entry name" value="PR DOMAIN ZINC FINGER PROTEIN"/>
    <property type="match status" value="1"/>
</dbReference>
<evidence type="ECO:0000256" key="3">
    <source>
        <dbReference type="ARBA" id="ARBA00022737"/>
    </source>
</evidence>
<dbReference type="SMART" id="SM00868">
    <property type="entry name" value="zf-AD"/>
    <property type="match status" value="1"/>
</dbReference>
<proteinExistence type="predicted"/>
<dbReference type="Gene3D" id="3.40.1800.20">
    <property type="match status" value="1"/>
</dbReference>
<evidence type="ECO:0008006" key="14">
    <source>
        <dbReference type="Google" id="ProtNLM"/>
    </source>
</evidence>
<dbReference type="GO" id="GO:0008270">
    <property type="term" value="F:zinc ion binding"/>
    <property type="evidence" value="ECO:0007669"/>
    <property type="project" value="UniProtKB-UniRule"/>
</dbReference>
<dbReference type="InterPro" id="IPR013087">
    <property type="entry name" value="Znf_C2H2_type"/>
</dbReference>
<keyword evidence="2 9" id="KW-0479">Metal-binding</keyword>